<dbReference type="AlphaFoldDB" id="A0A5J9STF6"/>
<evidence type="ECO:0000313" key="2">
    <source>
        <dbReference type="Proteomes" id="UP000324897"/>
    </source>
</evidence>
<name>A0A5J9STF6_9POAL</name>
<protein>
    <submittedName>
        <fullName evidence="1">Uncharacterized protein</fullName>
    </submittedName>
</protein>
<reference evidence="1 2" key="1">
    <citation type="journal article" date="2019" name="Sci. Rep.">
        <title>A high-quality genome of Eragrostis curvula grass provides insights into Poaceae evolution and supports new strategies to enhance forage quality.</title>
        <authorList>
            <person name="Carballo J."/>
            <person name="Santos B.A.C.M."/>
            <person name="Zappacosta D."/>
            <person name="Garbus I."/>
            <person name="Selva J.P."/>
            <person name="Gallo C.A."/>
            <person name="Diaz A."/>
            <person name="Albertini E."/>
            <person name="Caccamo M."/>
            <person name="Echenique V."/>
        </authorList>
    </citation>
    <scope>NUCLEOTIDE SEQUENCE [LARGE SCALE GENOMIC DNA]</scope>
    <source>
        <strain evidence="2">cv. Victoria</strain>
        <tissue evidence="1">Leaf</tissue>
    </source>
</reference>
<feature type="non-terminal residue" evidence="1">
    <location>
        <position position="1"/>
    </location>
</feature>
<proteinExistence type="predicted"/>
<dbReference type="Proteomes" id="UP000324897">
    <property type="component" value="Unassembled WGS sequence"/>
</dbReference>
<dbReference type="EMBL" id="RWGY01000352">
    <property type="protein sequence ID" value="TVU02217.1"/>
    <property type="molecule type" value="Genomic_DNA"/>
</dbReference>
<dbReference type="Gramene" id="TVU02217">
    <property type="protein sequence ID" value="TVU02217"/>
    <property type="gene ID" value="EJB05_52313"/>
</dbReference>
<sequence length="136" mass="15024">MDALNTKLKQLAGDAIFVEKYIQTVGDINCEEAGPCSSQVVLSSHRQLRLGLPLENETVIEQVFVSKSSRSSADFEQQSANDSFKGSHMRKGIATQLKMPLLRLKLIFHSGARDSYYRTGGEKDGLHKRGRRQGGG</sequence>
<comment type="caution">
    <text evidence="1">The sequence shown here is derived from an EMBL/GenBank/DDBJ whole genome shotgun (WGS) entry which is preliminary data.</text>
</comment>
<keyword evidence="2" id="KW-1185">Reference proteome</keyword>
<organism evidence="1 2">
    <name type="scientific">Eragrostis curvula</name>
    <name type="common">weeping love grass</name>
    <dbReference type="NCBI Taxonomy" id="38414"/>
    <lineage>
        <taxon>Eukaryota</taxon>
        <taxon>Viridiplantae</taxon>
        <taxon>Streptophyta</taxon>
        <taxon>Embryophyta</taxon>
        <taxon>Tracheophyta</taxon>
        <taxon>Spermatophyta</taxon>
        <taxon>Magnoliopsida</taxon>
        <taxon>Liliopsida</taxon>
        <taxon>Poales</taxon>
        <taxon>Poaceae</taxon>
        <taxon>PACMAD clade</taxon>
        <taxon>Chloridoideae</taxon>
        <taxon>Eragrostideae</taxon>
        <taxon>Eragrostidinae</taxon>
        <taxon>Eragrostis</taxon>
    </lineage>
</organism>
<accession>A0A5J9STF6</accession>
<gene>
    <name evidence="1" type="ORF">EJB05_52313</name>
</gene>
<evidence type="ECO:0000313" key="1">
    <source>
        <dbReference type="EMBL" id="TVU02217.1"/>
    </source>
</evidence>